<dbReference type="PANTHER" id="PTHR43776">
    <property type="entry name" value="TRANSPORT ATP-BINDING PROTEIN"/>
    <property type="match status" value="1"/>
</dbReference>
<dbReference type="SUPFAM" id="SSF52540">
    <property type="entry name" value="P-loop containing nucleoside triphosphate hydrolases"/>
    <property type="match status" value="2"/>
</dbReference>
<feature type="domain" description="ABC transporter" evidence="5">
    <location>
        <begin position="285"/>
        <end position="525"/>
    </location>
</feature>
<dbReference type="InterPro" id="IPR017871">
    <property type="entry name" value="ABC_transporter-like_CS"/>
</dbReference>
<dbReference type="InterPro" id="IPR027417">
    <property type="entry name" value="P-loop_NTPase"/>
</dbReference>
<sequence>MLMLSWRTVDPMTEPVLDVQNLSIGRAGPSDTPPIVDSISFSLKKGEVLGLIGESGAGKSTIGLAALGYVRRGLALKSGVVLFDGVDLASLSEDDRRQLRGNRIAYVAQSASAAFNPAYRLRDQIAESSLLSGVMTRNQANARANDLLHLLGLPDPKAFGDRFPHQVSGGQLQRAMTAMALCSRPDLVVFDEPTTALDVTTQIDVLKAIRDALALAGAAALYISHDLAVVTQIADEIMVLRHGKTVEHGPVARIVEQPAQNYTRMLITASRLEPRPQSDQGTSVLAVSGISAAYADGQPVLADVSLEIRAGETAALVGESGSGKSTLGRVINGLLPPLKGSLHFKGELLDPRTARRSFEQRRLLQTIHQMPDTALNPRHSVEDIVGRPVSLYEGLQGDARRARVNELLAQVELDPLLAKRYPRSLSGGQKQRVCIARALAARPRLIICDEPTSALDPLVAKDILALLLRLQRENSVAYLFITHDLNIVRSIAAHVTILHLGKVVRRGKTDDVLSPPFDAYSERLVNAVPKIEVGWLDRHQRIQGAGDINP</sequence>
<evidence type="ECO:0000256" key="3">
    <source>
        <dbReference type="ARBA" id="ARBA00022741"/>
    </source>
</evidence>
<evidence type="ECO:0000313" key="7">
    <source>
        <dbReference type="Proteomes" id="UP000187891"/>
    </source>
</evidence>
<dbReference type="GO" id="GO:0016887">
    <property type="term" value="F:ATP hydrolysis activity"/>
    <property type="evidence" value="ECO:0007669"/>
    <property type="project" value="InterPro"/>
</dbReference>
<dbReference type="Proteomes" id="UP000187891">
    <property type="component" value="Unassembled WGS sequence"/>
</dbReference>
<dbReference type="PROSITE" id="PS00211">
    <property type="entry name" value="ABC_TRANSPORTER_1"/>
    <property type="match status" value="1"/>
</dbReference>
<dbReference type="AlphaFoldDB" id="A0A1R3U226"/>
<proteinExistence type="inferred from homology"/>
<keyword evidence="2" id="KW-0813">Transport</keyword>
<dbReference type="InterPro" id="IPR003593">
    <property type="entry name" value="AAA+_ATPase"/>
</dbReference>
<accession>A0A1R3U226</accession>
<feature type="domain" description="ABC transporter" evidence="5">
    <location>
        <begin position="19"/>
        <end position="267"/>
    </location>
</feature>
<dbReference type="EMBL" id="FMUE01000020">
    <property type="protein sequence ID" value="SCX35337.1"/>
    <property type="molecule type" value="Genomic_DNA"/>
</dbReference>
<gene>
    <name evidence="6" type="primary">gsiA_24</name>
    <name evidence="6" type="ORF">DSM25559_4908</name>
</gene>
<keyword evidence="3" id="KW-0547">Nucleotide-binding</keyword>
<dbReference type="FunFam" id="3.40.50.300:FF:002585">
    <property type="entry name" value="Glutathione import ATP-binding protein GsiA"/>
    <property type="match status" value="1"/>
</dbReference>
<keyword evidence="4 6" id="KW-0067">ATP-binding</keyword>
<dbReference type="STRING" id="1907666.DSM25559_4908"/>
<dbReference type="GO" id="GO:0055085">
    <property type="term" value="P:transmembrane transport"/>
    <property type="evidence" value="ECO:0007669"/>
    <property type="project" value="UniProtKB-ARBA"/>
</dbReference>
<reference evidence="7" key="1">
    <citation type="submission" date="2016-10" db="EMBL/GenBank/DDBJ databases">
        <authorList>
            <person name="Wibberg D."/>
        </authorList>
    </citation>
    <scope>NUCLEOTIDE SEQUENCE [LARGE SCALE GENOMIC DNA]</scope>
</reference>
<evidence type="ECO:0000256" key="2">
    <source>
        <dbReference type="ARBA" id="ARBA00022448"/>
    </source>
</evidence>
<evidence type="ECO:0000256" key="1">
    <source>
        <dbReference type="ARBA" id="ARBA00005417"/>
    </source>
</evidence>
<organism evidence="6 7">
    <name type="scientific">Agrobacterium rosae</name>
    <dbReference type="NCBI Taxonomy" id="1972867"/>
    <lineage>
        <taxon>Bacteria</taxon>
        <taxon>Pseudomonadati</taxon>
        <taxon>Pseudomonadota</taxon>
        <taxon>Alphaproteobacteria</taxon>
        <taxon>Hyphomicrobiales</taxon>
        <taxon>Rhizobiaceae</taxon>
        <taxon>Rhizobium/Agrobacterium group</taxon>
        <taxon>Agrobacterium</taxon>
    </lineage>
</organism>
<dbReference type="CDD" id="cd03257">
    <property type="entry name" value="ABC_NikE_OppD_transporters"/>
    <property type="match status" value="2"/>
</dbReference>
<dbReference type="PANTHER" id="PTHR43776:SF7">
    <property type="entry name" value="D,D-DIPEPTIDE TRANSPORT ATP-BINDING PROTEIN DDPF-RELATED"/>
    <property type="match status" value="1"/>
</dbReference>
<dbReference type="Gene3D" id="3.40.50.300">
    <property type="entry name" value="P-loop containing nucleotide triphosphate hydrolases"/>
    <property type="match status" value="2"/>
</dbReference>
<keyword evidence="6" id="KW-0378">Hydrolase</keyword>
<dbReference type="InterPro" id="IPR050319">
    <property type="entry name" value="ABC_transp_ATP-bind"/>
</dbReference>
<name>A0A1R3U226_9HYPH</name>
<dbReference type="PROSITE" id="PS50893">
    <property type="entry name" value="ABC_TRANSPORTER_2"/>
    <property type="match status" value="2"/>
</dbReference>
<evidence type="ECO:0000256" key="4">
    <source>
        <dbReference type="ARBA" id="ARBA00022840"/>
    </source>
</evidence>
<evidence type="ECO:0000259" key="5">
    <source>
        <dbReference type="PROSITE" id="PS50893"/>
    </source>
</evidence>
<dbReference type="EC" id="3.6.3.-" evidence="6"/>
<dbReference type="SMART" id="SM00382">
    <property type="entry name" value="AAA"/>
    <property type="match status" value="2"/>
</dbReference>
<evidence type="ECO:0000313" key="6">
    <source>
        <dbReference type="EMBL" id="SCX35337.1"/>
    </source>
</evidence>
<dbReference type="GO" id="GO:0005524">
    <property type="term" value="F:ATP binding"/>
    <property type="evidence" value="ECO:0007669"/>
    <property type="project" value="UniProtKB-KW"/>
</dbReference>
<comment type="similarity">
    <text evidence="1">Belongs to the ABC transporter superfamily.</text>
</comment>
<dbReference type="InterPro" id="IPR003439">
    <property type="entry name" value="ABC_transporter-like_ATP-bd"/>
</dbReference>
<dbReference type="Pfam" id="PF00005">
    <property type="entry name" value="ABC_tran"/>
    <property type="match status" value="2"/>
</dbReference>
<protein>
    <submittedName>
        <fullName evidence="6">Glutathione import ATP-binding protein GsiA</fullName>
        <ecNumber evidence="6">3.6.3.-</ecNumber>
    </submittedName>
</protein>